<evidence type="ECO:0000259" key="1">
    <source>
        <dbReference type="Pfam" id="PF11838"/>
    </source>
</evidence>
<dbReference type="Proteomes" id="UP000234681">
    <property type="component" value="Chromosome 18"/>
</dbReference>
<dbReference type="Gene3D" id="1.25.50.20">
    <property type="match status" value="1"/>
</dbReference>
<dbReference type="Pfam" id="PF11838">
    <property type="entry name" value="ERAP1_C"/>
    <property type="match status" value="1"/>
</dbReference>
<protein>
    <submittedName>
        <fullName evidence="2">RCG46602</fullName>
    </submittedName>
</protein>
<dbReference type="InterPro" id="IPR024571">
    <property type="entry name" value="ERAP1-like_C_dom"/>
</dbReference>
<organism evidence="2 3">
    <name type="scientific">Rattus norvegicus</name>
    <name type="common">Rat</name>
    <dbReference type="NCBI Taxonomy" id="10116"/>
    <lineage>
        <taxon>Eukaryota</taxon>
        <taxon>Metazoa</taxon>
        <taxon>Chordata</taxon>
        <taxon>Craniata</taxon>
        <taxon>Vertebrata</taxon>
        <taxon>Euteleostomi</taxon>
        <taxon>Mammalia</taxon>
        <taxon>Eutheria</taxon>
        <taxon>Euarchontoglires</taxon>
        <taxon>Glires</taxon>
        <taxon>Rodentia</taxon>
        <taxon>Myomorpha</taxon>
        <taxon>Muroidea</taxon>
        <taxon>Muridae</taxon>
        <taxon>Murinae</taxon>
        <taxon>Rattus</taxon>
    </lineage>
</organism>
<accession>A6IWX7</accession>
<proteinExistence type="predicted"/>
<dbReference type="AlphaFoldDB" id="A6IWX7"/>
<gene>
    <name evidence="2" type="ORF">rCG_46602</name>
</gene>
<feature type="domain" description="ERAP1-like C-terminal" evidence="1">
    <location>
        <begin position="1"/>
        <end position="98"/>
    </location>
</feature>
<dbReference type="EMBL" id="CH473971">
    <property type="protein sequence ID" value="EDM14408.1"/>
    <property type="molecule type" value="Genomic_DNA"/>
</dbReference>
<evidence type="ECO:0000313" key="3">
    <source>
        <dbReference type="Proteomes" id="UP000234681"/>
    </source>
</evidence>
<sequence length="129" mass="15062">MGCSKDPRTLNRFMEYDITVFPSRFNETNLIEVVAESEVGRYVAKDFLINNWVAVYERYGPQSLNTLVSILGRTVSTDQQVMELQQFLSTVLEEHQRIVAHAKLQEMKAENLKNKKRIARVVEWLRKNT</sequence>
<reference evidence="3" key="1">
    <citation type="submission" date="2005-09" db="EMBL/GenBank/DDBJ databases">
        <authorList>
            <person name="Mural R.J."/>
            <person name="Li P.W."/>
            <person name="Adams M.D."/>
            <person name="Amanatides P.G."/>
            <person name="Baden-Tillson H."/>
            <person name="Barnstead M."/>
            <person name="Chin S.H."/>
            <person name="Dew I."/>
            <person name="Evans C.A."/>
            <person name="Ferriera S."/>
            <person name="Flanigan M."/>
            <person name="Fosler C."/>
            <person name="Glodek A."/>
            <person name="Gu Z."/>
            <person name="Holt R.A."/>
            <person name="Jennings D."/>
            <person name="Kraft C.L."/>
            <person name="Lu F."/>
            <person name="Nguyen T."/>
            <person name="Nusskern D.R."/>
            <person name="Pfannkoch C.M."/>
            <person name="Sitter C."/>
            <person name="Sutton G.G."/>
            <person name="Venter J.C."/>
            <person name="Wang Z."/>
            <person name="Woodage T."/>
            <person name="Zheng X.H."/>
            <person name="Zhong F."/>
        </authorList>
    </citation>
    <scope>NUCLEOTIDE SEQUENCE [LARGE SCALE GENOMIC DNA]</scope>
    <source>
        <strain>BN</strain>
        <strain evidence="3">Sprague-Dawley</strain>
    </source>
</reference>
<evidence type="ECO:0000313" key="2">
    <source>
        <dbReference type="EMBL" id="EDM14408.1"/>
    </source>
</evidence>
<name>A6IWX7_RAT</name>